<dbReference type="SUPFAM" id="SSF48371">
    <property type="entry name" value="ARM repeat"/>
    <property type="match status" value="1"/>
</dbReference>
<evidence type="ECO:0000256" key="6">
    <source>
        <dbReference type="ARBA" id="ARBA00022776"/>
    </source>
</evidence>
<feature type="compositionally biased region" description="Polar residues" evidence="7">
    <location>
        <begin position="249"/>
        <end position="259"/>
    </location>
</feature>
<dbReference type="Proteomes" id="UP000030161">
    <property type="component" value="Unassembled WGS sequence"/>
</dbReference>
<feature type="region of interest" description="Disordered" evidence="7">
    <location>
        <begin position="531"/>
        <end position="664"/>
    </location>
</feature>
<evidence type="ECO:0000256" key="5">
    <source>
        <dbReference type="ARBA" id="ARBA00022701"/>
    </source>
</evidence>
<keyword evidence="4" id="KW-0132">Cell division</keyword>
<keyword evidence="5" id="KW-0493">Microtubule</keyword>
<dbReference type="InterPro" id="IPR011989">
    <property type="entry name" value="ARM-like"/>
</dbReference>
<sequence length="1303" mass="147253">MSTTKFNSISPIELLEIISSYDIQDEIKLSHIQNLKTHIKKDTIDLRNVPIYLQIITKGLEITRLNISSVSFNSLSYLIKRISVQDKSGNILKEECFLILPILINKLGNASSPAGTNSAKKSLEDYWLSSPIEVEDALTEIAFENPNTKITIETIDWMTQILKNISAKFNVPKFLPKILHSIEINPHNEEIIVSTKELLSIYLEKNPSAIEGFKKQIESHSLAQATKDKLLGSVISKLRGSDPEPHVQRANTPRSNTPVSQIQSSLVDVGHDVELLELLNKVNYEIDSSIKALDIRDANSLFNTFEIFMPCFDGKETESNWKVREKNILQMRSILRGNSATQFRSELVQCIHTIANGMCKGASSLRTTLSSNSCQLIKECAVILKKSLEPVAESLFPTLIKLCSSTKNIASTNANMSVAALYANLPYTSKMIQRITLASEDRNYQPRSYSLIWLHILLLKIGIDRSYIGHHDSSFIEAANKVFMKLLKDANPNVRQTAKECYWCFTRVFPEDAERLLKRLEPNIVRALERSQRESGGSGIAPIRTLSSRPSRPSLKEAILEKNKELRQRRPPSRNSGEQSTKIKSVPLPRPTKSSSRLEKSLLRPDVGHKSQPAVRASSWTYPSTQSGPKATFKQRERSKTEVHKKSPLEISRPSSRLDTGAVSSFNNKNDPMINFLSSSDSDLIKEGINLLKYAIIGKENLPSEINSLLKSISEKHVQFMKPLFTSNDYTFKKAASLLLPDDFLRVCALVFDEFDEAVISLIIQCIDVSTFYESACNLLTLVADTPNIPGSHALVMQISNQKLTITKSILQALSIALSKHAVTDVQFGEIFQELVKLIIVLKATDYYSLLCQLFRQLYTIDSNKFSLLVEDVEGKLKEEVEFIVGIESTMTLERPSSKLDYDLTVVKPTSNLGTFVLSQKPSADDFTMLLPKRSEFLGSGEVYNSKMVAKIEASDSSPQKQSQMDQISSKRSNSEHQSEVLVDDFANVSIADGGGSKLNQSKNDDDNLKQFMERIDPLKPISNKIRKISIYEDAKQNSEKPKLERNWGGFQYAKFSRAIRVNAVAENMSLTSQEFESCCSKLVETPSQSALLKMTWFVDSLSVSSYDYQEFFLNKGKHKLEKSLWEFFSKIDKSDHSLVMNGLFLLKQLLKFNDTPNVDKLFALLVDTCSQEELDSELYFIWNEMLLSLNHDELMKSFEKNALNYLEGEENNLTISSLCLNYLAKVLVDDNCLDVAKIYRLDTIFGKLFHEREVMFRKSATICYSNLLKNTNVSPEVKDTLDKVKSRYPASTQRLIEFYMKR</sequence>
<reference evidence="9 10" key="1">
    <citation type="submission" date="2013-12" db="EMBL/GenBank/DDBJ databases">
        <title>The Genome Sequence of Candida albicans P78048.</title>
        <authorList>
            <consortium name="The Broad Institute Genome Sequencing Platform"/>
            <consortium name="The Broad Institute Genome Sequencing Center for Infectious Disease"/>
            <person name="Cuomo C."/>
            <person name="Bennett R."/>
            <person name="Hirakawa M."/>
            <person name="Noverr M."/>
            <person name="Mitchell A."/>
            <person name="Young S.K."/>
            <person name="Zeng Q."/>
            <person name="Gargeya S."/>
            <person name="Fitzgerald M."/>
            <person name="Abouelleil A."/>
            <person name="Alvarado L."/>
            <person name="Berlin A.M."/>
            <person name="Chapman S.B."/>
            <person name="Dewar J."/>
            <person name="Goldberg J."/>
            <person name="Griggs A."/>
            <person name="Gujja S."/>
            <person name="Hansen M."/>
            <person name="Howarth C."/>
            <person name="Imamovic A."/>
            <person name="Larimer J."/>
            <person name="McCowan C."/>
            <person name="Murphy C."/>
            <person name="Pearson M."/>
            <person name="Priest M."/>
            <person name="Roberts A."/>
            <person name="Saif S."/>
            <person name="Shea T."/>
            <person name="Sykes S."/>
            <person name="Wortman J."/>
            <person name="Nusbaum C."/>
            <person name="Birren B."/>
        </authorList>
    </citation>
    <scope>NUCLEOTIDE SEQUENCE [LARGE SCALE GENOMIC DNA]</scope>
    <source>
        <strain evidence="9 10">P78048</strain>
    </source>
</reference>
<dbReference type="GO" id="GO:0008017">
    <property type="term" value="F:microtubule binding"/>
    <property type="evidence" value="ECO:0007669"/>
    <property type="project" value="TreeGrafter"/>
</dbReference>
<evidence type="ECO:0000256" key="1">
    <source>
        <dbReference type="ARBA" id="ARBA00004186"/>
    </source>
</evidence>
<dbReference type="Pfam" id="PF12348">
    <property type="entry name" value="CLASP_N"/>
    <property type="match status" value="1"/>
</dbReference>
<dbReference type="GO" id="GO:0005815">
    <property type="term" value="C:microtubule organizing center"/>
    <property type="evidence" value="ECO:0007669"/>
    <property type="project" value="TreeGrafter"/>
</dbReference>
<feature type="compositionally biased region" description="Polar residues" evidence="7">
    <location>
        <begin position="618"/>
        <end position="629"/>
    </location>
</feature>
<dbReference type="SMART" id="SM01349">
    <property type="entry name" value="TOG"/>
    <property type="match status" value="1"/>
</dbReference>
<name>A0AB34Q2G0_CANAX</name>
<keyword evidence="6" id="KW-0131">Cell cycle</keyword>
<dbReference type="PANTHER" id="PTHR21567:SF9">
    <property type="entry name" value="CLIP-ASSOCIATING PROTEIN"/>
    <property type="match status" value="1"/>
</dbReference>
<feature type="compositionally biased region" description="Basic and acidic residues" evidence="7">
    <location>
        <begin position="554"/>
        <end position="568"/>
    </location>
</feature>
<proteinExistence type="inferred from homology"/>
<feature type="compositionally biased region" description="Basic and acidic residues" evidence="7">
    <location>
        <begin position="596"/>
        <end position="609"/>
    </location>
</feature>
<feature type="region of interest" description="Disordered" evidence="7">
    <location>
        <begin position="239"/>
        <end position="259"/>
    </location>
</feature>
<feature type="compositionally biased region" description="Basic and acidic residues" evidence="7">
    <location>
        <begin position="634"/>
        <end position="648"/>
    </location>
</feature>
<gene>
    <name evidence="9" type="ORF">MG3_00754</name>
</gene>
<evidence type="ECO:0000256" key="4">
    <source>
        <dbReference type="ARBA" id="ARBA00022618"/>
    </source>
</evidence>
<evidence type="ECO:0000313" key="9">
    <source>
        <dbReference type="EMBL" id="KGR21744.1"/>
    </source>
</evidence>
<feature type="compositionally biased region" description="Polar residues" evidence="7">
    <location>
        <begin position="573"/>
        <end position="583"/>
    </location>
</feature>
<feature type="compositionally biased region" description="Polar residues" evidence="7">
    <location>
        <begin position="653"/>
        <end position="664"/>
    </location>
</feature>
<protein>
    <recommendedName>
        <fullName evidence="3">Protein STU1</fullName>
    </recommendedName>
</protein>
<dbReference type="InterPro" id="IPR024395">
    <property type="entry name" value="CLASP_N_dom"/>
</dbReference>
<comment type="similarity">
    <text evidence="2">Belongs to the CLASP family.</text>
</comment>
<evidence type="ECO:0000256" key="2">
    <source>
        <dbReference type="ARBA" id="ARBA00009549"/>
    </source>
</evidence>
<accession>A0AB34Q2G0</accession>
<dbReference type="GO" id="GO:1990023">
    <property type="term" value="C:mitotic spindle midzone"/>
    <property type="evidence" value="ECO:0007669"/>
    <property type="project" value="TreeGrafter"/>
</dbReference>
<dbReference type="GO" id="GO:0090307">
    <property type="term" value="P:mitotic spindle assembly"/>
    <property type="evidence" value="ECO:0007669"/>
    <property type="project" value="TreeGrafter"/>
</dbReference>
<dbReference type="GO" id="GO:0005876">
    <property type="term" value="C:spindle microtubule"/>
    <property type="evidence" value="ECO:0007669"/>
    <property type="project" value="TreeGrafter"/>
</dbReference>
<evidence type="ECO:0000313" key="10">
    <source>
        <dbReference type="Proteomes" id="UP000030161"/>
    </source>
</evidence>
<organism evidence="9 10">
    <name type="scientific">Candida albicans P78048</name>
    <dbReference type="NCBI Taxonomy" id="1094989"/>
    <lineage>
        <taxon>Eukaryota</taxon>
        <taxon>Fungi</taxon>
        <taxon>Dikarya</taxon>
        <taxon>Ascomycota</taxon>
        <taxon>Saccharomycotina</taxon>
        <taxon>Pichiomycetes</taxon>
        <taxon>Debaryomycetaceae</taxon>
        <taxon>Candida/Lodderomyces clade</taxon>
        <taxon>Candida</taxon>
    </lineage>
</organism>
<comment type="subcellular location">
    <subcellularLocation>
        <location evidence="1">Cytoplasm</location>
        <location evidence="1">Cytoskeleton</location>
        <location evidence="1">Spindle</location>
    </subcellularLocation>
</comment>
<evidence type="ECO:0000259" key="8">
    <source>
        <dbReference type="SMART" id="SM01349"/>
    </source>
</evidence>
<evidence type="ECO:0000256" key="3">
    <source>
        <dbReference type="ARBA" id="ARBA00016012"/>
    </source>
</evidence>
<feature type="domain" description="TOG" evidence="8">
    <location>
        <begin position="294"/>
        <end position="541"/>
    </location>
</feature>
<evidence type="ECO:0000256" key="7">
    <source>
        <dbReference type="SAM" id="MobiDB-lite"/>
    </source>
</evidence>
<dbReference type="InterPro" id="IPR034085">
    <property type="entry name" value="TOG"/>
</dbReference>
<dbReference type="EMBL" id="AJIX01000003">
    <property type="protein sequence ID" value="KGR21744.1"/>
    <property type="molecule type" value="Genomic_DNA"/>
</dbReference>
<dbReference type="PANTHER" id="PTHR21567">
    <property type="entry name" value="CLASP"/>
    <property type="match status" value="1"/>
</dbReference>
<feature type="compositionally biased region" description="Polar residues" evidence="7">
    <location>
        <begin position="955"/>
        <end position="972"/>
    </location>
</feature>
<dbReference type="GO" id="GO:0005881">
    <property type="term" value="C:cytoplasmic microtubule"/>
    <property type="evidence" value="ECO:0007669"/>
    <property type="project" value="TreeGrafter"/>
</dbReference>
<dbReference type="GO" id="GO:0051301">
    <property type="term" value="P:cell division"/>
    <property type="evidence" value="ECO:0007669"/>
    <property type="project" value="UniProtKB-KW"/>
</dbReference>
<dbReference type="Gene3D" id="1.25.10.10">
    <property type="entry name" value="Leucine-rich Repeat Variant"/>
    <property type="match status" value="2"/>
</dbReference>
<dbReference type="InterPro" id="IPR016024">
    <property type="entry name" value="ARM-type_fold"/>
</dbReference>
<keyword evidence="6" id="KW-0498">Mitosis</keyword>
<feature type="region of interest" description="Disordered" evidence="7">
    <location>
        <begin position="953"/>
        <end position="977"/>
    </location>
</feature>
<dbReference type="GO" id="GO:0060172">
    <property type="term" value="P:astral microtubule depolymerization"/>
    <property type="evidence" value="ECO:0007669"/>
    <property type="project" value="TreeGrafter"/>
</dbReference>
<comment type="caution">
    <text evidence="9">The sequence shown here is derived from an EMBL/GenBank/DDBJ whole genome shotgun (WGS) entry which is preliminary data.</text>
</comment>